<feature type="compositionally biased region" description="Low complexity" evidence="2">
    <location>
        <begin position="405"/>
        <end position="428"/>
    </location>
</feature>
<sequence length="679" mass="77228">MNSIIQGAITVLSFIAVSFGYAGAFIISRLFTLFCILVDYPIVSDSSKLVNITDSIQDLSDQIMEINDIVHRILETNEQRNNLPLSVQPKNNHNVPTLVIATIEKAQSDRIEKEMGGIEEQVRLEKEKVDKAEADRIAKERAEADKIAKEKAEMERLEKIEADRIAKERAEKKEKIRKIAKEKAERKANEKADRIAKKKAEKKEKQTIAKLEAERIAKEIEDKNEKERMVKMEAERIAFEKAEKEAMVRQEQERESGLVKLVHLTLERPKQKGKKMPLKRISQHPGIVRGYINPSKASEEGAQVTSTIPIPPPLPQLKLKKVTITPTKKSTPQPPQDPILSKWREDIKKIHNQTPDIPINQNNINKKINKNINTNIKNQLKILEEYLPIPMNCGASRIPSPNSNTTTTTTTTTATTTTTTTTTSTQAVPRVPTVVPQPRTVTAEASARVQPSSIDSDDIRMEPAHINNNLTTQSIKKLKTLITKTKTLLNRTGMNERMESRFSSTHEFQRENIRKGWCLKKEISNSFYKTQQLQLKNIITSNSIQQNNNQPTPLQLLLDNLTKQKDTLLSNLQIDQQDADDEYLINFTLPLEMKNSLIQLYHQGLLKDKYQVVRNSTPREEFSNCLLSVMVNDEVYKLIDFNHESIVVLYQEGADDNDIKIGVVFNHSIAPFDSINNDD</sequence>
<dbReference type="STRING" id="361077.A0A151ZAY3"/>
<evidence type="ECO:0000256" key="2">
    <source>
        <dbReference type="SAM" id="MobiDB-lite"/>
    </source>
</evidence>
<dbReference type="AlphaFoldDB" id="A0A151ZAY3"/>
<comment type="caution">
    <text evidence="3">The sequence shown here is derived from an EMBL/GenBank/DDBJ whole genome shotgun (WGS) entry which is preliminary data.</text>
</comment>
<dbReference type="EMBL" id="LODT01000035">
    <property type="protein sequence ID" value="KYQ91107.1"/>
    <property type="molecule type" value="Genomic_DNA"/>
</dbReference>
<evidence type="ECO:0000313" key="4">
    <source>
        <dbReference type="Proteomes" id="UP000076078"/>
    </source>
</evidence>
<evidence type="ECO:0000256" key="1">
    <source>
        <dbReference type="SAM" id="Coils"/>
    </source>
</evidence>
<organism evidence="3 4">
    <name type="scientific">Tieghemostelium lacteum</name>
    <name type="common">Slime mold</name>
    <name type="synonym">Dictyostelium lacteum</name>
    <dbReference type="NCBI Taxonomy" id="361077"/>
    <lineage>
        <taxon>Eukaryota</taxon>
        <taxon>Amoebozoa</taxon>
        <taxon>Evosea</taxon>
        <taxon>Eumycetozoa</taxon>
        <taxon>Dictyostelia</taxon>
        <taxon>Dictyosteliales</taxon>
        <taxon>Raperosteliaceae</taxon>
        <taxon>Tieghemostelium</taxon>
    </lineage>
</organism>
<dbReference type="InParanoid" id="A0A151ZAY3"/>
<keyword evidence="1" id="KW-0175">Coiled coil</keyword>
<reference evidence="3 4" key="1">
    <citation type="submission" date="2015-12" db="EMBL/GenBank/DDBJ databases">
        <title>Dictyostelia acquired genes for synthesis and detection of signals that induce cell-type specialization by lateral gene transfer from prokaryotes.</title>
        <authorList>
            <person name="Gloeckner G."/>
            <person name="Schaap P."/>
        </authorList>
    </citation>
    <scope>NUCLEOTIDE SEQUENCE [LARGE SCALE GENOMIC DNA]</scope>
    <source>
        <strain evidence="3 4">TK</strain>
    </source>
</reference>
<accession>A0A151ZAY3</accession>
<feature type="coiled-coil region" evidence="1">
    <location>
        <begin position="115"/>
        <end position="237"/>
    </location>
</feature>
<keyword evidence="4" id="KW-1185">Reference proteome</keyword>
<protein>
    <submittedName>
        <fullName evidence="3">SNF2-related domain-containing protein</fullName>
    </submittedName>
</protein>
<proteinExistence type="predicted"/>
<name>A0A151ZAY3_TIELA</name>
<dbReference type="Proteomes" id="UP000076078">
    <property type="component" value="Unassembled WGS sequence"/>
</dbReference>
<evidence type="ECO:0000313" key="3">
    <source>
        <dbReference type="EMBL" id="KYQ91107.1"/>
    </source>
</evidence>
<gene>
    <name evidence="3" type="ORF">DLAC_08013</name>
</gene>
<feature type="region of interest" description="Disordered" evidence="2">
    <location>
        <begin position="395"/>
        <end position="428"/>
    </location>
</feature>